<dbReference type="PANTHER" id="PTHR43187">
    <property type="entry name" value="GLUTAMINE AMIDOTRANSFERASE DUG3-RELATED"/>
    <property type="match status" value="1"/>
</dbReference>
<sequence>MCRWLAYYGSPILLDELLYKPEHSLIDQSKHARMGVETLNGDGVGIGWYPELLRGTDREEVTPALFRSIGPAWGETNLRELADHVRSPLFFAHIRASTGTAVQQTNCHPFRHGRWLWMHNGAISHLSQLKRDLLLAVEPALLPEIQGSTDSELMFYLALTFGLEEDPRAAVARMICHVEETAAKHGVENPLQMTVATSDGERVWAFRYSTERHSRSLFFSSAPETLARMYPEIPMFANLSPETRVVVSEPLGGLAGAWNEVPEWSCGVIQPGQDELLPLGPFLDAARR</sequence>
<dbReference type="EMBL" id="JAGSOH010000163">
    <property type="protein sequence ID" value="MBR7830877.1"/>
    <property type="molecule type" value="Genomic_DNA"/>
</dbReference>
<accession>A0A941IMA6</accession>
<proteinExistence type="predicted"/>
<dbReference type="InterPro" id="IPR052373">
    <property type="entry name" value="Gamma-glu_amide_hydrolase"/>
</dbReference>
<comment type="caution">
    <text evidence="3">The sequence shown here is derived from an EMBL/GenBank/DDBJ whole genome shotgun (WGS) entry which is preliminary data.</text>
</comment>
<gene>
    <name evidence="3" type="ORF">KDK95_31525</name>
</gene>
<evidence type="ECO:0000313" key="4">
    <source>
        <dbReference type="Proteomes" id="UP000676325"/>
    </source>
</evidence>
<dbReference type="Gene3D" id="3.60.20.10">
    <property type="entry name" value="Glutamine Phosphoribosylpyrophosphate, subunit 1, domain 1"/>
    <property type="match status" value="1"/>
</dbReference>
<dbReference type="Pfam" id="PF13230">
    <property type="entry name" value="GATase_4"/>
    <property type="match status" value="1"/>
</dbReference>
<dbReference type="PANTHER" id="PTHR43187:SF1">
    <property type="entry name" value="GLUTAMINE AMIDOTRANSFERASE DUG3-RELATED"/>
    <property type="match status" value="1"/>
</dbReference>
<name>A0A941IMA6_9ACTN</name>
<dbReference type="PROSITE" id="PS51278">
    <property type="entry name" value="GATASE_TYPE_2"/>
    <property type="match status" value="1"/>
</dbReference>
<organism evidence="3 4">
    <name type="scientific">Actinospica acidithermotolerans</name>
    <dbReference type="NCBI Taxonomy" id="2828514"/>
    <lineage>
        <taxon>Bacteria</taxon>
        <taxon>Bacillati</taxon>
        <taxon>Actinomycetota</taxon>
        <taxon>Actinomycetes</taxon>
        <taxon>Catenulisporales</taxon>
        <taxon>Actinospicaceae</taxon>
        <taxon>Actinospica</taxon>
    </lineage>
</organism>
<dbReference type="AlphaFoldDB" id="A0A941IMA6"/>
<dbReference type="CDD" id="cd01908">
    <property type="entry name" value="YafJ"/>
    <property type="match status" value="1"/>
</dbReference>
<dbReference type="RefSeq" id="WP_212521996.1">
    <property type="nucleotide sequence ID" value="NZ_JAGSOH010000163.1"/>
</dbReference>
<keyword evidence="1 3" id="KW-0315">Glutamine amidotransferase</keyword>
<evidence type="ECO:0000256" key="1">
    <source>
        <dbReference type="ARBA" id="ARBA00022962"/>
    </source>
</evidence>
<evidence type="ECO:0000259" key="2">
    <source>
        <dbReference type="PROSITE" id="PS51278"/>
    </source>
</evidence>
<keyword evidence="4" id="KW-1185">Reference proteome</keyword>
<dbReference type="InterPro" id="IPR026869">
    <property type="entry name" value="EgtC-like"/>
</dbReference>
<evidence type="ECO:0000313" key="3">
    <source>
        <dbReference type="EMBL" id="MBR7830877.1"/>
    </source>
</evidence>
<dbReference type="InterPro" id="IPR029055">
    <property type="entry name" value="Ntn_hydrolases_N"/>
</dbReference>
<feature type="domain" description="Glutamine amidotransferase type-2" evidence="2">
    <location>
        <begin position="2"/>
        <end position="250"/>
    </location>
</feature>
<dbReference type="SUPFAM" id="SSF56235">
    <property type="entry name" value="N-terminal nucleophile aminohydrolases (Ntn hydrolases)"/>
    <property type="match status" value="1"/>
</dbReference>
<dbReference type="Proteomes" id="UP000676325">
    <property type="component" value="Unassembled WGS sequence"/>
</dbReference>
<dbReference type="InterPro" id="IPR017932">
    <property type="entry name" value="GATase_2_dom"/>
</dbReference>
<protein>
    <submittedName>
        <fullName evidence="3">Class II glutamine amidotransferase</fullName>
    </submittedName>
</protein>
<reference evidence="3" key="1">
    <citation type="submission" date="2021-04" db="EMBL/GenBank/DDBJ databases">
        <title>Genome based classification of Actinospica acidithermotolerans sp. nov., an actinobacterium isolated from an Indonesian hot spring.</title>
        <authorList>
            <person name="Kusuma A.B."/>
            <person name="Putra K.E."/>
            <person name="Nafisah S."/>
            <person name="Loh J."/>
            <person name="Nouioui I."/>
            <person name="Goodfellow M."/>
        </authorList>
    </citation>
    <scope>NUCLEOTIDE SEQUENCE</scope>
    <source>
        <strain evidence="3">MGRD01-02</strain>
    </source>
</reference>